<reference evidence="2" key="1">
    <citation type="submission" date="2022-10" db="EMBL/GenBank/DDBJ databases">
        <title>Comparative genomics and taxonomic characterization of three novel marine species of genus Reichenbachiella exhibiting antioxidant and polysaccharide degradation activities.</title>
        <authorList>
            <person name="Muhammad N."/>
            <person name="Lee Y.-J."/>
            <person name="Ko J."/>
            <person name="Kim S.-G."/>
        </authorList>
    </citation>
    <scope>NUCLEOTIDE SEQUENCE</scope>
    <source>
        <strain evidence="2">Wsw4-B4</strain>
    </source>
</reference>
<dbReference type="Pfam" id="PF11297">
    <property type="entry name" value="DUF3098"/>
    <property type="match status" value="1"/>
</dbReference>
<keyword evidence="1" id="KW-0812">Transmembrane</keyword>
<dbReference type="Proteomes" id="UP001062165">
    <property type="component" value="Chromosome"/>
</dbReference>
<keyword evidence="1" id="KW-1133">Transmembrane helix</keyword>
<protein>
    <submittedName>
        <fullName evidence="2">DUF3098 domain-containing protein</fullName>
    </submittedName>
</protein>
<name>A0ABY6D2F0_9BACT</name>
<dbReference type="RefSeq" id="WP_263051824.1">
    <property type="nucleotide sequence ID" value="NZ_CP106735.1"/>
</dbReference>
<organism evidence="2 3">
    <name type="scientific">Reichenbachiella carrageenanivorans</name>
    <dbReference type="NCBI Taxonomy" id="2979869"/>
    <lineage>
        <taxon>Bacteria</taxon>
        <taxon>Pseudomonadati</taxon>
        <taxon>Bacteroidota</taxon>
        <taxon>Cytophagia</taxon>
        <taxon>Cytophagales</taxon>
        <taxon>Reichenbachiellaceae</taxon>
        <taxon>Reichenbachiella</taxon>
    </lineage>
</organism>
<proteinExistence type="predicted"/>
<dbReference type="InterPro" id="IPR021448">
    <property type="entry name" value="DUF3098"/>
</dbReference>
<feature type="transmembrane region" description="Helical" evidence="1">
    <location>
        <begin position="12"/>
        <end position="33"/>
    </location>
</feature>
<keyword evidence="3" id="KW-1185">Reference proteome</keyword>
<feature type="transmembrane region" description="Helical" evidence="1">
    <location>
        <begin position="39"/>
        <end position="65"/>
    </location>
</feature>
<evidence type="ECO:0000313" key="3">
    <source>
        <dbReference type="Proteomes" id="UP001062165"/>
    </source>
</evidence>
<accession>A0ABY6D2F0</accession>
<evidence type="ECO:0000313" key="2">
    <source>
        <dbReference type="EMBL" id="UXX80094.1"/>
    </source>
</evidence>
<evidence type="ECO:0000256" key="1">
    <source>
        <dbReference type="SAM" id="Phobius"/>
    </source>
</evidence>
<keyword evidence="1" id="KW-0472">Membrane</keyword>
<dbReference type="EMBL" id="CP106735">
    <property type="protein sequence ID" value="UXX80094.1"/>
    <property type="molecule type" value="Genomic_DNA"/>
</dbReference>
<gene>
    <name evidence="2" type="ORF">N7E81_03110</name>
</gene>
<sequence length="71" mass="7810">MSDKNKLAFQKINYQIMLAGVAVLILGFIIMTLDTEPYGFGFLGLTLGPLVVLLGFAIEFVAILYKPKSDK</sequence>